<dbReference type="AlphaFoldDB" id="A0A2N1PRC1"/>
<sequence>MSMTKKITGFLTFLMILSLIAGSASAASNSIKTMGTSMVVTSQAPIINKAVNQFRNALFLKRNGASKVYPLFAESSGKLICALQLSGDPSTLMAIARVEARFKDETNCHLLQFIFKSAGNGVINNHNLIGVTAIIDSQNWGPGLVLEGPIMAEGYQTDGVNSLIDYELMNEKNFFNMVPGYLFEQQQKNFFLVSGPEKYVRATSAVLLRTKRSGDKNITMLIPTFSSGKMPESHLGLISGIYCGQSKYIGSGRRAEQNNSINATPISGHYISKGVPDYQVTISEFPYGRLQKKGLKEVERQNNRNVQTYQVNEPRFYEVDHYKWWHDDTDRFEY</sequence>
<proteinExistence type="predicted"/>
<comment type="caution">
    <text evidence="2">The sequence shown here is derived from an EMBL/GenBank/DDBJ whole genome shotgun (WGS) entry which is preliminary data.</text>
</comment>
<organism evidence="2 3">
    <name type="scientific">Candidatus Wallbacteria bacterium HGW-Wallbacteria-1</name>
    <dbReference type="NCBI Taxonomy" id="2013854"/>
    <lineage>
        <taxon>Bacteria</taxon>
        <taxon>Candidatus Walliibacteriota</taxon>
    </lineage>
</organism>
<feature type="chain" id="PRO_5014671205" evidence="1">
    <location>
        <begin position="27"/>
        <end position="334"/>
    </location>
</feature>
<name>A0A2N1PRC1_9BACT</name>
<feature type="signal peptide" evidence="1">
    <location>
        <begin position="1"/>
        <end position="26"/>
    </location>
</feature>
<accession>A0A2N1PRC1</accession>
<dbReference type="Proteomes" id="UP000233256">
    <property type="component" value="Unassembled WGS sequence"/>
</dbReference>
<dbReference type="EMBL" id="PGXC01000004">
    <property type="protein sequence ID" value="PKK90880.1"/>
    <property type="molecule type" value="Genomic_DNA"/>
</dbReference>
<protein>
    <submittedName>
        <fullName evidence="2">Uncharacterized protein</fullName>
    </submittedName>
</protein>
<evidence type="ECO:0000256" key="1">
    <source>
        <dbReference type="SAM" id="SignalP"/>
    </source>
</evidence>
<reference evidence="2 3" key="1">
    <citation type="journal article" date="2017" name="ISME J.">
        <title>Potential for microbial H2 and metal transformations associated with novel bacteria and archaea in deep terrestrial subsurface sediments.</title>
        <authorList>
            <person name="Hernsdorf A.W."/>
            <person name="Amano Y."/>
            <person name="Miyakawa K."/>
            <person name="Ise K."/>
            <person name="Suzuki Y."/>
            <person name="Anantharaman K."/>
            <person name="Probst A."/>
            <person name="Burstein D."/>
            <person name="Thomas B.C."/>
            <person name="Banfield J.F."/>
        </authorList>
    </citation>
    <scope>NUCLEOTIDE SEQUENCE [LARGE SCALE GENOMIC DNA]</scope>
    <source>
        <strain evidence="2">HGW-Wallbacteria-1</strain>
    </source>
</reference>
<evidence type="ECO:0000313" key="3">
    <source>
        <dbReference type="Proteomes" id="UP000233256"/>
    </source>
</evidence>
<gene>
    <name evidence="2" type="ORF">CVV64_08350</name>
</gene>
<evidence type="ECO:0000313" key="2">
    <source>
        <dbReference type="EMBL" id="PKK90880.1"/>
    </source>
</evidence>
<keyword evidence="1" id="KW-0732">Signal</keyword>